<keyword evidence="5" id="KW-1185">Reference proteome</keyword>
<dbReference type="EMBL" id="KZ451993">
    <property type="protein sequence ID" value="PKA53534.1"/>
    <property type="molecule type" value="Genomic_DNA"/>
</dbReference>
<evidence type="ECO:0000256" key="2">
    <source>
        <dbReference type="ARBA" id="ARBA00022618"/>
    </source>
</evidence>
<dbReference type="STRING" id="1088818.A0A2I0ADB5"/>
<gene>
    <name evidence="4" type="primary">CYCU1-1</name>
    <name evidence="4" type="ORF">AXF42_Ash009030</name>
</gene>
<dbReference type="SUPFAM" id="SSF47954">
    <property type="entry name" value="Cyclin-like"/>
    <property type="match status" value="1"/>
</dbReference>
<dbReference type="GO" id="GO:0019901">
    <property type="term" value="F:protein kinase binding"/>
    <property type="evidence" value="ECO:0007669"/>
    <property type="project" value="InterPro"/>
</dbReference>
<organism evidence="4 5">
    <name type="scientific">Apostasia shenzhenica</name>
    <dbReference type="NCBI Taxonomy" id="1088818"/>
    <lineage>
        <taxon>Eukaryota</taxon>
        <taxon>Viridiplantae</taxon>
        <taxon>Streptophyta</taxon>
        <taxon>Embryophyta</taxon>
        <taxon>Tracheophyta</taxon>
        <taxon>Spermatophyta</taxon>
        <taxon>Magnoliopsida</taxon>
        <taxon>Liliopsida</taxon>
        <taxon>Asparagales</taxon>
        <taxon>Orchidaceae</taxon>
        <taxon>Apostasioideae</taxon>
        <taxon>Apostasia</taxon>
    </lineage>
</organism>
<dbReference type="InterPro" id="IPR013922">
    <property type="entry name" value="Cyclin_PHO80-like"/>
</dbReference>
<proteinExistence type="inferred from homology"/>
<accession>A0A2I0ADB5</accession>
<dbReference type="OrthoDB" id="337735at2759"/>
<protein>
    <submittedName>
        <fullName evidence="4">Cyclin-U1-1</fullName>
    </submittedName>
</protein>
<evidence type="ECO:0000313" key="5">
    <source>
        <dbReference type="Proteomes" id="UP000236161"/>
    </source>
</evidence>
<sequence length="136" mass="14922">MWAAGAPEASAELDSDLAVAAVAHALEKLVARNDQIVGEWPLPPPPPPPPQACENMGERERGLAAFRGSRRPAMSIRKYLERIQRYGRCSSACIVAGFVYLDRVVHRRPESLVGSLNVHRLMLAGVMIASKFFEVT</sequence>
<dbReference type="Gene3D" id="1.10.472.10">
    <property type="entry name" value="Cyclin-like"/>
    <property type="match status" value="1"/>
</dbReference>
<name>A0A2I0ADB5_9ASPA</name>
<dbReference type="PANTHER" id="PTHR15615">
    <property type="match status" value="1"/>
</dbReference>
<dbReference type="AlphaFoldDB" id="A0A2I0ADB5"/>
<dbReference type="Proteomes" id="UP000236161">
    <property type="component" value="Unassembled WGS sequence"/>
</dbReference>
<dbReference type="GO" id="GO:0051301">
    <property type="term" value="P:cell division"/>
    <property type="evidence" value="ECO:0007669"/>
    <property type="project" value="UniProtKB-KW"/>
</dbReference>
<evidence type="ECO:0000256" key="1">
    <source>
        <dbReference type="ARBA" id="ARBA00007215"/>
    </source>
</evidence>
<dbReference type="InterPro" id="IPR036915">
    <property type="entry name" value="Cyclin-like_sf"/>
</dbReference>
<dbReference type="PANTHER" id="PTHR15615:SF121">
    <property type="entry name" value="CYCLIN-U1-1"/>
    <property type="match status" value="1"/>
</dbReference>
<evidence type="ECO:0000256" key="3">
    <source>
        <dbReference type="ARBA" id="ARBA00023306"/>
    </source>
</evidence>
<keyword evidence="2" id="KW-0132">Cell division</keyword>
<dbReference type="Pfam" id="PF08613">
    <property type="entry name" value="Cyclin"/>
    <property type="match status" value="1"/>
</dbReference>
<evidence type="ECO:0000313" key="4">
    <source>
        <dbReference type="EMBL" id="PKA53534.1"/>
    </source>
</evidence>
<comment type="similarity">
    <text evidence="1">Belongs to the cyclin family. Cyclin U/P subfamily.</text>
</comment>
<keyword evidence="3" id="KW-0131">Cell cycle</keyword>
<reference evidence="4 5" key="1">
    <citation type="journal article" date="2017" name="Nature">
        <title>The Apostasia genome and the evolution of orchids.</title>
        <authorList>
            <person name="Zhang G.Q."/>
            <person name="Liu K.W."/>
            <person name="Li Z."/>
            <person name="Lohaus R."/>
            <person name="Hsiao Y.Y."/>
            <person name="Niu S.C."/>
            <person name="Wang J.Y."/>
            <person name="Lin Y.C."/>
            <person name="Xu Q."/>
            <person name="Chen L.J."/>
            <person name="Yoshida K."/>
            <person name="Fujiwara S."/>
            <person name="Wang Z.W."/>
            <person name="Zhang Y.Q."/>
            <person name="Mitsuda N."/>
            <person name="Wang M."/>
            <person name="Liu G.H."/>
            <person name="Pecoraro L."/>
            <person name="Huang H.X."/>
            <person name="Xiao X.J."/>
            <person name="Lin M."/>
            <person name="Wu X.Y."/>
            <person name="Wu W.L."/>
            <person name="Chen Y.Y."/>
            <person name="Chang S.B."/>
            <person name="Sakamoto S."/>
            <person name="Ohme-Takagi M."/>
            <person name="Yagi M."/>
            <person name="Zeng S.J."/>
            <person name="Shen C.Y."/>
            <person name="Yeh C.M."/>
            <person name="Luo Y.B."/>
            <person name="Tsai W.C."/>
            <person name="Van de Peer Y."/>
            <person name="Liu Z.J."/>
        </authorList>
    </citation>
    <scope>NUCLEOTIDE SEQUENCE [LARGE SCALE GENOMIC DNA]</scope>
    <source>
        <strain evidence="5">cv. Shenzhen</strain>
        <tissue evidence="4">Stem</tissue>
    </source>
</reference>